<evidence type="ECO:0000256" key="6">
    <source>
        <dbReference type="ARBA" id="ARBA00022737"/>
    </source>
</evidence>
<keyword evidence="16" id="KW-0732">Signal</keyword>
<dbReference type="GO" id="GO:0005509">
    <property type="term" value="F:calcium ion binding"/>
    <property type="evidence" value="ECO:0007669"/>
    <property type="project" value="UniProtKB-UniRule"/>
</dbReference>
<name>A0AA88TAR6_TACVA</name>
<dbReference type="Proteomes" id="UP001187315">
    <property type="component" value="Unassembled WGS sequence"/>
</dbReference>
<accession>A0AA88TAR6</accession>
<evidence type="ECO:0000256" key="3">
    <source>
        <dbReference type="ARBA" id="ARBA00022475"/>
    </source>
</evidence>
<keyword evidence="3" id="KW-1003">Cell membrane</keyword>
<keyword evidence="6" id="KW-0677">Repeat</keyword>
<evidence type="ECO:0000256" key="13">
    <source>
        <dbReference type="PROSITE-ProRule" id="PRU00043"/>
    </source>
</evidence>
<keyword evidence="5" id="KW-0479">Metal-binding</keyword>
<dbReference type="GO" id="GO:0007156">
    <property type="term" value="P:homophilic cell adhesion via plasma membrane adhesion molecules"/>
    <property type="evidence" value="ECO:0007669"/>
    <property type="project" value="InterPro"/>
</dbReference>
<evidence type="ECO:0000256" key="7">
    <source>
        <dbReference type="ARBA" id="ARBA00022837"/>
    </source>
</evidence>
<evidence type="ECO:0000256" key="1">
    <source>
        <dbReference type="ARBA" id="ARBA00004236"/>
    </source>
</evidence>
<dbReference type="CDD" id="cd11304">
    <property type="entry name" value="Cadherin_repeat"/>
    <property type="match status" value="4"/>
</dbReference>
<evidence type="ECO:0000256" key="10">
    <source>
        <dbReference type="ARBA" id="ARBA00022989"/>
    </source>
</evidence>
<dbReference type="InterPro" id="IPR020894">
    <property type="entry name" value="Cadherin_CS"/>
</dbReference>
<keyword evidence="10 15" id="KW-1133">Transmembrane helix</keyword>
<evidence type="ECO:0000256" key="8">
    <source>
        <dbReference type="ARBA" id="ARBA00022889"/>
    </source>
</evidence>
<dbReference type="Gene3D" id="2.60.40.60">
    <property type="entry name" value="Cadherins"/>
    <property type="match status" value="5"/>
</dbReference>
<organism evidence="18 19">
    <name type="scientific">Tachysurus vachellii</name>
    <name type="common">Darkbarbel catfish</name>
    <name type="synonym">Pelteobagrus vachellii</name>
    <dbReference type="NCBI Taxonomy" id="175792"/>
    <lineage>
        <taxon>Eukaryota</taxon>
        <taxon>Metazoa</taxon>
        <taxon>Chordata</taxon>
        <taxon>Craniata</taxon>
        <taxon>Vertebrata</taxon>
        <taxon>Euteleostomi</taxon>
        <taxon>Actinopterygii</taxon>
        <taxon>Neopterygii</taxon>
        <taxon>Teleostei</taxon>
        <taxon>Ostariophysi</taxon>
        <taxon>Siluriformes</taxon>
        <taxon>Bagridae</taxon>
        <taxon>Tachysurus</taxon>
    </lineage>
</organism>
<dbReference type="Pfam" id="PF00028">
    <property type="entry name" value="Cadherin"/>
    <property type="match status" value="2"/>
</dbReference>
<dbReference type="PANTHER" id="PTHR24025">
    <property type="entry name" value="DESMOGLEIN FAMILY MEMBER"/>
    <property type="match status" value="1"/>
</dbReference>
<dbReference type="EMBL" id="JAVHJS010000004">
    <property type="protein sequence ID" value="KAK2860149.1"/>
    <property type="molecule type" value="Genomic_DNA"/>
</dbReference>
<feature type="compositionally biased region" description="Low complexity" evidence="14">
    <location>
        <begin position="1059"/>
        <end position="1071"/>
    </location>
</feature>
<keyword evidence="11 15" id="KW-0472">Membrane</keyword>
<sequence length="1071" mass="117885">MATFLPFCVLITTFCSTVIWVEADKGELRTLQRQKREWIIPPKQLYENVDYTGEKFIAKIRSDEETRENIVYSLLGPAVDEGLFSVGKKDGYVKIHGILDRETTAFYELKGRASLTNGVLAEKDLNLKIIVLDQNDNPPVFKFEVTGSIDELSDVGTYVISITATDIDEKDTLHTQIAYNVIQQEPAGEKMFTIDRTTGEIKVRINTLDRETHETYRLIITGTDMNGGVSDRMNRPLTGTGTVIINISDVNDNIPILEERDYVGSVEENIRHVEVIRIKAIDLDKIYTENWEAVYTIVSGNEAGYFNITTDRKTNEGILMVKKELNYEELKEVHLKVVVNNKAAYHKSVVVGSPQIYPIKINVLNVPEAPHFQPVVKVIYVSENSKTIDLTKVITTYKATDSDTMLIATNVRYVKGEDVDNWVSINEKTSEIKLNKYPDRESKHLRNGTYYIKILAITDSFTPKTATGTLAIQVEDYNDHCPILTSSIETLCYGSSAVYVTATDGDNFPNAEPFDFTVVTKDTKKKWSIEHLNATTSILRSQEVSLWPGLYTVELEVKDQQGKSCEVQKLQVSVCKCTEAQVCSPARLTGRGTVLGPGAILALLLGILLLLVIPLLLLICECGGAAAAGRFQAFPFEQKQQLITYHTEGQGEDKELALLPQMPGGGGSSGKWVAGSGAGCGAGWGAREHWKKYGWESEEEYIKWCLKHAHNATGNNGQSEFFTVSTLDSMALSEDFLREYYAKKTWESMYQEANMDQFLVSGHEDCISVMSSFDDLSTYLHEENNLDFLNDLGPKFRRLGKICRGSDMELEVSSSPTPDINISSGSQVGVNVKGAVDVVHNEATSVSASSSSSTNQITTTNYAENVSSGVATSAATVGQTLFIQQPPVYLSSTPMYVVEQQRQPALFLASGQILGVQEQNVVLVEKGATNMAIAAQNTLPGLHLQQANTRVLVDPGIGGTLVRGFSGRSEPQGTVSGTFCVVESQRVESTEPAHVMQSSSHSSIRKSQHIQIEGQSGGSLAIGNASSFANPISISQKDLFSVPNDGTQQEVREKRVSVVKKSFQSSSMSTS</sequence>
<evidence type="ECO:0000256" key="11">
    <source>
        <dbReference type="ARBA" id="ARBA00023136"/>
    </source>
</evidence>
<feature type="signal peptide" evidence="16">
    <location>
        <begin position="1"/>
        <end position="23"/>
    </location>
</feature>
<dbReference type="PRINTS" id="PR01818">
    <property type="entry name" value="DESMOCADHERN"/>
</dbReference>
<feature type="domain" description="Cadherin" evidence="17">
    <location>
        <begin position="63"/>
        <end position="141"/>
    </location>
</feature>
<comment type="subcellular location">
    <subcellularLocation>
        <location evidence="2">Cell junction</location>
        <location evidence="2">Desmosome</location>
    </subcellularLocation>
    <subcellularLocation>
        <location evidence="1">Cell membrane</location>
    </subcellularLocation>
</comment>
<dbReference type="SMART" id="SM00112">
    <property type="entry name" value="CA"/>
    <property type="match status" value="4"/>
</dbReference>
<feature type="transmembrane region" description="Helical" evidence="15">
    <location>
        <begin position="594"/>
        <end position="620"/>
    </location>
</feature>
<dbReference type="PRINTS" id="PR00205">
    <property type="entry name" value="CADHERIN"/>
</dbReference>
<feature type="domain" description="Cadherin" evidence="17">
    <location>
        <begin position="258"/>
        <end position="372"/>
    </location>
</feature>
<dbReference type="Gene3D" id="4.10.900.10">
    <property type="entry name" value="TCF3-CBD (Catenin binding domain)"/>
    <property type="match status" value="1"/>
</dbReference>
<dbReference type="InterPro" id="IPR009122">
    <property type="entry name" value="Desmosomal_cadherin"/>
</dbReference>
<evidence type="ECO:0000256" key="14">
    <source>
        <dbReference type="SAM" id="MobiDB-lite"/>
    </source>
</evidence>
<dbReference type="InterPro" id="IPR050971">
    <property type="entry name" value="Cadherin-domain_protein"/>
</dbReference>
<proteinExistence type="predicted"/>
<keyword evidence="4 15" id="KW-0812">Transmembrane</keyword>
<dbReference type="AlphaFoldDB" id="A0AA88TAR6"/>
<keyword evidence="7 13" id="KW-0106">Calcium</keyword>
<dbReference type="PROSITE" id="PS00232">
    <property type="entry name" value="CADHERIN_1"/>
    <property type="match status" value="2"/>
</dbReference>
<evidence type="ECO:0000256" key="16">
    <source>
        <dbReference type="SAM" id="SignalP"/>
    </source>
</evidence>
<evidence type="ECO:0000313" key="19">
    <source>
        <dbReference type="Proteomes" id="UP001187315"/>
    </source>
</evidence>
<evidence type="ECO:0000313" key="18">
    <source>
        <dbReference type="EMBL" id="KAK2860149.1"/>
    </source>
</evidence>
<dbReference type="FunFam" id="2.60.40.60:FF:000011">
    <property type="entry name" value="Cadherin 1"/>
    <property type="match status" value="1"/>
</dbReference>
<keyword evidence="8" id="KW-0130">Cell adhesion</keyword>
<dbReference type="InterPro" id="IPR027397">
    <property type="entry name" value="Catenin-bd_sf"/>
</dbReference>
<dbReference type="PROSITE" id="PS50268">
    <property type="entry name" value="CADHERIN_2"/>
    <property type="match status" value="4"/>
</dbReference>
<keyword evidence="12" id="KW-0325">Glycoprotein</keyword>
<dbReference type="FunFam" id="2.60.40.60:FF:000068">
    <property type="entry name" value="Desmoglein 1"/>
    <property type="match status" value="1"/>
</dbReference>
<keyword evidence="19" id="KW-1185">Reference proteome</keyword>
<dbReference type="GO" id="GO:0005886">
    <property type="term" value="C:plasma membrane"/>
    <property type="evidence" value="ECO:0007669"/>
    <property type="project" value="UniProtKB-SubCell"/>
</dbReference>
<dbReference type="SUPFAM" id="SSF49313">
    <property type="entry name" value="Cadherin-like"/>
    <property type="match status" value="5"/>
</dbReference>
<evidence type="ECO:0000259" key="17">
    <source>
        <dbReference type="PROSITE" id="PS50268"/>
    </source>
</evidence>
<evidence type="ECO:0000256" key="15">
    <source>
        <dbReference type="SAM" id="Phobius"/>
    </source>
</evidence>
<evidence type="ECO:0000256" key="5">
    <source>
        <dbReference type="ARBA" id="ARBA00022723"/>
    </source>
</evidence>
<feature type="domain" description="Cadherin" evidence="17">
    <location>
        <begin position="373"/>
        <end position="484"/>
    </location>
</feature>
<feature type="chain" id="PRO_5041661264" description="Cadherin domain-containing protein" evidence="16">
    <location>
        <begin position="24"/>
        <end position="1071"/>
    </location>
</feature>
<dbReference type="InterPro" id="IPR015919">
    <property type="entry name" value="Cadherin-like_sf"/>
</dbReference>
<dbReference type="GO" id="GO:0030057">
    <property type="term" value="C:desmosome"/>
    <property type="evidence" value="ECO:0007669"/>
    <property type="project" value="UniProtKB-SubCell"/>
</dbReference>
<keyword evidence="9" id="KW-0965">Cell junction</keyword>
<gene>
    <name evidence="18" type="ORF">Q7C36_004315</name>
</gene>
<protein>
    <recommendedName>
        <fullName evidence="17">Cadherin domain-containing protein</fullName>
    </recommendedName>
</protein>
<dbReference type="FunFam" id="2.60.40.60:FF:000031">
    <property type="entry name" value="Cadherin 3"/>
    <property type="match status" value="1"/>
</dbReference>
<evidence type="ECO:0000256" key="2">
    <source>
        <dbReference type="ARBA" id="ARBA00004568"/>
    </source>
</evidence>
<dbReference type="FunFam" id="2.60.40.60:FF:000074">
    <property type="entry name" value="Desmoglein 4"/>
    <property type="match status" value="1"/>
</dbReference>
<feature type="domain" description="Cadherin" evidence="17">
    <location>
        <begin position="141"/>
        <end position="257"/>
    </location>
</feature>
<comment type="caution">
    <text evidence="18">The sequence shown here is derived from an EMBL/GenBank/DDBJ whole genome shotgun (WGS) entry which is preliminary data.</text>
</comment>
<reference evidence="18" key="1">
    <citation type="submission" date="2023-08" db="EMBL/GenBank/DDBJ databases">
        <title>Pelteobagrus vachellii genome.</title>
        <authorList>
            <person name="Liu H."/>
        </authorList>
    </citation>
    <scope>NUCLEOTIDE SEQUENCE</scope>
    <source>
        <strain evidence="18">PRFRI_2022a</strain>
        <tissue evidence="18">Muscle</tissue>
    </source>
</reference>
<dbReference type="PANTHER" id="PTHR24025:SF1">
    <property type="entry name" value="DESMOGLEIN-2"/>
    <property type="match status" value="1"/>
</dbReference>
<dbReference type="FunFam" id="2.60.40.60:FF:000083">
    <property type="entry name" value="Desmoglein 1"/>
    <property type="match status" value="1"/>
</dbReference>
<evidence type="ECO:0000256" key="12">
    <source>
        <dbReference type="ARBA" id="ARBA00023180"/>
    </source>
</evidence>
<evidence type="ECO:0000256" key="4">
    <source>
        <dbReference type="ARBA" id="ARBA00022692"/>
    </source>
</evidence>
<feature type="region of interest" description="Disordered" evidence="14">
    <location>
        <begin position="1040"/>
        <end position="1071"/>
    </location>
</feature>
<dbReference type="GO" id="GO:0055113">
    <property type="term" value="P:epiboly involved in gastrulation with mouth forming second"/>
    <property type="evidence" value="ECO:0007669"/>
    <property type="project" value="UniProtKB-ARBA"/>
</dbReference>
<evidence type="ECO:0000256" key="9">
    <source>
        <dbReference type="ARBA" id="ARBA00022949"/>
    </source>
</evidence>
<dbReference type="InterPro" id="IPR002126">
    <property type="entry name" value="Cadherin-like_dom"/>
</dbReference>